<dbReference type="EMBL" id="NBIV01000184">
    <property type="protein sequence ID" value="PXF41941.1"/>
    <property type="molecule type" value="Genomic_DNA"/>
</dbReference>
<sequence>MEAPDRSGLYPRMPFFQDIDWQDFWRVSNLLAVPTPPLAAYHSRQMVNDPTDRRLTWKVLTVEWAVFVLMAFLDTCRFGVRCIVRSNDYRVWSHDNACPSPVRHLVRLPRMIIVYLRGLGIQKLVRDTACGAERVENLLDYVLRMDWANTPGYHWYDYEADNVQAILHHLSGMDDCKSYPAFPLRAVPDVISRKDVANYYPKGRGFSVACLAPDDIPLSLPTIPSGVEDLFGGEPVDPIPSGVPHSAPVVTEPFVPAVVAPTVDPPTIVAPPPAVVLAAPEAVAEPVAATPALTIVLEVTTAGVSVAPLLEPSRQVIAGMLGVATYAALESLSAEMIANGYTGNWRLGDILMTARSWLRRSVRLEALQAETQELRSNLANVLQENMASLSQGLTENLDERFGLNLVHLTDSEGSHDLDTLPKSVPPPAVGSQFKRRKRNRPSKGGTSGASASSGGAGSSSGAPPAPSSSGAVPS</sequence>
<evidence type="ECO:0000313" key="2">
    <source>
        <dbReference type="EMBL" id="PXF41941.1"/>
    </source>
</evidence>
<comment type="caution">
    <text evidence="2">The sequence shown here is derived from an EMBL/GenBank/DDBJ whole genome shotgun (WGS) entry which is preliminary data.</text>
</comment>
<feature type="compositionally biased region" description="Low complexity" evidence="1">
    <location>
        <begin position="442"/>
        <end position="474"/>
    </location>
</feature>
<evidence type="ECO:0000313" key="3">
    <source>
        <dbReference type="Proteomes" id="UP000247409"/>
    </source>
</evidence>
<evidence type="ECO:0000256" key="1">
    <source>
        <dbReference type="SAM" id="MobiDB-lite"/>
    </source>
</evidence>
<reference evidence="2 3" key="1">
    <citation type="journal article" date="2018" name="Mol. Biol. Evol.">
        <title>Analysis of the draft genome of the red seaweed Gracilariopsis chorda provides insights into genome size evolution in Rhodophyta.</title>
        <authorList>
            <person name="Lee J."/>
            <person name="Yang E.C."/>
            <person name="Graf L."/>
            <person name="Yang J.H."/>
            <person name="Qiu H."/>
            <person name="Zel Zion U."/>
            <person name="Chan C.X."/>
            <person name="Stephens T.G."/>
            <person name="Weber A.P.M."/>
            <person name="Boo G.H."/>
            <person name="Boo S.M."/>
            <person name="Kim K.M."/>
            <person name="Shin Y."/>
            <person name="Jung M."/>
            <person name="Lee S.J."/>
            <person name="Yim H.S."/>
            <person name="Lee J.H."/>
            <person name="Bhattacharya D."/>
            <person name="Yoon H.S."/>
        </authorList>
    </citation>
    <scope>NUCLEOTIDE SEQUENCE [LARGE SCALE GENOMIC DNA]</scope>
    <source>
        <strain evidence="2 3">SKKU-2015</strain>
        <tissue evidence="2">Whole body</tissue>
    </source>
</reference>
<name>A0A2V3IIP2_9FLOR</name>
<accession>A0A2V3IIP2</accession>
<dbReference type="Proteomes" id="UP000247409">
    <property type="component" value="Unassembled WGS sequence"/>
</dbReference>
<dbReference type="AlphaFoldDB" id="A0A2V3IIP2"/>
<protein>
    <submittedName>
        <fullName evidence="2">Uncharacterized protein</fullName>
    </submittedName>
</protein>
<feature type="region of interest" description="Disordered" evidence="1">
    <location>
        <begin position="414"/>
        <end position="474"/>
    </location>
</feature>
<keyword evidence="3" id="KW-1185">Reference proteome</keyword>
<organism evidence="2 3">
    <name type="scientific">Gracilariopsis chorda</name>
    <dbReference type="NCBI Taxonomy" id="448386"/>
    <lineage>
        <taxon>Eukaryota</taxon>
        <taxon>Rhodophyta</taxon>
        <taxon>Florideophyceae</taxon>
        <taxon>Rhodymeniophycidae</taxon>
        <taxon>Gracilariales</taxon>
        <taxon>Gracilariaceae</taxon>
        <taxon>Gracilariopsis</taxon>
    </lineage>
</organism>
<proteinExistence type="predicted"/>
<gene>
    <name evidence="2" type="ORF">BWQ96_08351</name>
</gene>